<dbReference type="EMBL" id="CP126220">
    <property type="protein sequence ID" value="WIA21718.1"/>
    <property type="molecule type" value="Genomic_DNA"/>
</dbReference>
<keyword evidence="3" id="KW-1185">Reference proteome</keyword>
<dbReference type="InterPro" id="IPR000008">
    <property type="entry name" value="C2_dom"/>
</dbReference>
<dbReference type="Gene3D" id="2.60.40.150">
    <property type="entry name" value="C2 domain"/>
    <property type="match status" value="1"/>
</dbReference>
<sequence length="403" mass="45044">MQPELLLQFSVIRGLRLPKTELTSKIDAYVKVKAGTFSAKTRTRDDEDNPVWDESFFFTVPMSASKSPAGIITLELWDSNTLKDTHVGTARLDLSALQPSQLGYIELPLAWEKEKYGKQGRQSRLVVGVPGWIASFGTLMSALHQVPGALFNTVSRHAYVPLPHPSLPHGLLYLGCEYEADAVDFKVFVTQPNAPLFVDLAMAGRQHTKVRRRVYRDGFKVLPGLTVFEEIKLDDVPLSTDLRQLMVLAFDKALLWTLNADQVVSSHGWRGALGFAEACRALHSVDVDYKEQEIFMSLPNDVPGVPPEAMLLVDYDKNDVEAMLLVDYDKNDVDIKLAVLSTPSAMDKGYDITLHSGQPIKKTSEIFLPPKSKIEGRYQVARIYELDDVAYGTSFSDILLHKF</sequence>
<dbReference type="SUPFAM" id="SSF49562">
    <property type="entry name" value="C2 domain (Calcium/lipid-binding domain, CaLB)"/>
    <property type="match status" value="1"/>
</dbReference>
<dbReference type="InterPro" id="IPR035892">
    <property type="entry name" value="C2_domain_sf"/>
</dbReference>
<evidence type="ECO:0000313" key="2">
    <source>
        <dbReference type="EMBL" id="WIA21718.1"/>
    </source>
</evidence>
<dbReference type="SMART" id="SM00239">
    <property type="entry name" value="C2"/>
    <property type="match status" value="1"/>
</dbReference>
<dbReference type="CDD" id="cd00030">
    <property type="entry name" value="C2"/>
    <property type="match status" value="1"/>
</dbReference>
<dbReference type="Proteomes" id="UP001244341">
    <property type="component" value="Chromosome 13b"/>
</dbReference>
<feature type="domain" description="C2" evidence="1">
    <location>
        <begin position="1"/>
        <end position="109"/>
    </location>
</feature>
<protein>
    <recommendedName>
        <fullName evidence="1">C2 domain-containing protein</fullName>
    </recommendedName>
</protein>
<dbReference type="InterPro" id="IPR052981">
    <property type="entry name" value="Ingression_C2_domain"/>
</dbReference>
<dbReference type="PROSITE" id="PS50004">
    <property type="entry name" value="C2"/>
    <property type="match status" value="1"/>
</dbReference>
<name>A0ABY8UJK1_TETOB</name>
<proteinExistence type="predicted"/>
<reference evidence="2 3" key="1">
    <citation type="submission" date="2023-05" db="EMBL/GenBank/DDBJ databases">
        <title>A 100% complete, gapless, phased diploid assembly of the Scenedesmus obliquus UTEX 3031 genome.</title>
        <authorList>
            <person name="Biondi T.C."/>
            <person name="Hanschen E.R."/>
            <person name="Kwon T."/>
            <person name="Eng W."/>
            <person name="Kruse C.P.S."/>
            <person name="Koehler S.I."/>
            <person name="Kunde Y."/>
            <person name="Gleasner C.D."/>
            <person name="You Mak K.T."/>
            <person name="Polle J."/>
            <person name="Hovde B.T."/>
            <person name="Starkenburg S.R."/>
        </authorList>
    </citation>
    <scope>NUCLEOTIDE SEQUENCE [LARGE SCALE GENOMIC DNA]</scope>
    <source>
        <strain evidence="2 3">DOE0152z</strain>
    </source>
</reference>
<evidence type="ECO:0000259" key="1">
    <source>
        <dbReference type="PROSITE" id="PS50004"/>
    </source>
</evidence>
<accession>A0ABY8UJK1</accession>
<dbReference type="PANTHER" id="PTHR47052:SF3">
    <property type="entry name" value="INGRESSION PROTEIN 1"/>
    <property type="match status" value="1"/>
</dbReference>
<dbReference type="PANTHER" id="PTHR47052">
    <property type="entry name" value="CONSERVED SERINE PROLINE-RICH PROTEIN (AFU_ORTHOLOGUE AFUA_2G01790)"/>
    <property type="match status" value="1"/>
</dbReference>
<gene>
    <name evidence="2" type="ORF">OEZ85_000883</name>
</gene>
<evidence type="ECO:0000313" key="3">
    <source>
        <dbReference type="Proteomes" id="UP001244341"/>
    </source>
</evidence>
<organism evidence="2 3">
    <name type="scientific">Tetradesmus obliquus</name>
    <name type="common">Green alga</name>
    <name type="synonym">Acutodesmus obliquus</name>
    <dbReference type="NCBI Taxonomy" id="3088"/>
    <lineage>
        <taxon>Eukaryota</taxon>
        <taxon>Viridiplantae</taxon>
        <taxon>Chlorophyta</taxon>
        <taxon>core chlorophytes</taxon>
        <taxon>Chlorophyceae</taxon>
        <taxon>CS clade</taxon>
        <taxon>Sphaeropleales</taxon>
        <taxon>Scenedesmaceae</taxon>
        <taxon>Tetradesmus</taxon>
    </lineage>
</organism>
<dbReference type="Pfam" id="PF00168">
    <property type="entry name" value="C2"/>
    <property type="match status" value="1"/>
</dbReference>